<comment type="caution">
    <text evidence="8">The sequence shown here is derived from an EMBL/GenBank/DDBJ whole genome shotgun (WGS) entry which is preliminary data.</text>
</comment>
<dbReference type="AlphaFoldDB" id="A0A409XYR3"/>
<evidence type="ECO:0000313" key="8">
    <source>
        <dbReference type="EMBL" id="PPQ95918.1"/>
    </source>
</evidence>
<feature type="active site" description="Charge relay system" evidence="5">
    <location>
        <position position="215"/>
    </location>
</feature>
<feature type="binding site" evidence="6">
    <location>
        <position position="189"/>
    </location>
    <ligand>
        <name>substrate</name>
    </ligand>
</feature>
<dbReference type="PROSITE" id="PS00571">
    <property type="entry name" value="AMIDASES"/>
    <property type="match status" value="1"/>
</dbReference>
<organism evidence="8 9">
    <name type="scientific">Gymnopilus dilepis</name>
    <dbReference type="NCBI Taxonomy" id="231916"/>
    <lineage>
        <taxon>Eukaryota</taxon>
        <taxon>Fungi</taxon>
        <taxon>Dikarya</taxon>
        <taxon>Basidiomycota</taxon>
        <taxon>Agaricomycotina</taxon>
        <taxon>Agaricomycetes</taxon>
        <taxon>Agaricomycetidae</taxon>
        <taxon>Agaricales</taxon>
        <taxon>Agaricineae</taxon>
        <taxon>Hymenogastraceae</taxon>
        <taxon>Gymnopilus</taxon>
    </lineage>
</organism>
<evidence type="ECO:0000256" key="6">
    <source>
        <dbReference type="PIRSR" id="PIRSR001221-2"/>
    </source>
</evidence>
<name>A0A409XYR3_9AGAR</name>
<dbReference type="InParanoid" id="A0A409XYR3"/>
<feature type="domain" description="Amidase" evidence="7">
    <location>
        <begin position="84"/>
        <end position="557"/>
    </location>
</feature>
<dbReference type="STRING" id="231916.A0A409XYR3"/>
<dbReference type="Pfam" id="PF01425">
    <property type="entry name" value="Amidase"/>
    <property type="match status" value="1"/>
</dbReference>
<feature type="binding site" evidence="6">
    <location>
        <position position="215"/>
    </location>
    <ligand>
        <name>substrate</name>
    </ligand>
</feature>
<dbReference type="EC" id="3.5.1.4" evidence="3"/>
<feature type="active site" description="Charge relay system" evidence="5">
    <location>
        <position position="140"/>
    </location>
</feature>
<dbReference type="PANTHER" id="PTHR46072">
    <property type="entry name" value="AMIDASE-RELATED-RELATED"/>
    <property type="match status" value="1"/>
</dbReference>
<dbReference type="FunCoup" id="A0A409XYR3">
    <property type="interactions" value="52"/>
</dbReference>
<dbReference type="InterPro" id="IPR023631">
    <property type="entry name" value="Amidase_dom"/>
</dbReference>
<keyword evidence="4" id="KW-0378">Hydrolase</keyword>
<feature type="active site" description="Acyl-ester intermediate" evidence="5">
    <location>
        <position position="239"/>
    </location>
</feature>
<feature type="binding site" evidence="6">
    <location>
        <begin position="236"/>
        <end position="239"/>
    </location>
    <ligand>
        <name>substrate</name>
    </ligand>
</feature>
<sequence length="577" mass="63030">MEVTQGIPITPKHWKELVAEKKGRQAATIPKEWILTNLPPKDKLSVIDFPEKSGLLTARDIEITNTEVDELLSKLAKGIWSAVDVTTAFSKRAVIAHQLVNCLTEIFIERALKRAAELDEHLATTGKVVGPLHGLPISLKDQINIKGLESTMGYVSWIGQYAEKNSVLVDVLEACGAVLYVKTNIPQTLMWPETYNHIFGRTLNPYNRSLTSGGSSGGEGALVALRGSPIGVGSDIGGSIRIPAAFNGLYGLRPSYGRVPYAGCVNSMEGQDSVPSVLGPLSNSLGGVKAFMQSVASKHPWLKDPLAVRKPWNEEEYRLVEHGAGKKLCFAILWHDEVILPHPPVIRGLEETKRALLEAGHEVIDWKPLKHGELYKTLGAIWAAGAAEDYRVTTSATGEPVIATMELAIDNPDFVPSDIPAFRPLAEGVSAYQLWQIQKYKRDLRQEYLDHWNATVASTGTGRPVDGIISPCAPYVAPPHGKNKTASYTMTWNSLDYTALVLPTGLFVDPAVDTKKPAHTFFSDFDKTNYELYDPATFKGAPISIQLVGRTLEEEAVIGMGEIVDAALKERLVPAKL</sequence>
<evidence type="ECO:0000256" key="3">
    <source>
        <dbReference type="ARBA" id="ARBA00012922"/>
    </source>
</evidence>
<evidence type="ECO:0000256" key="5">
    <source>
        <dbReference type="PIRSR" id="PIRSR001221-1"/>
    </source>
</evidence>
<evidence type="ECO:0000259" key="7">
    <source>
        <dbReference type="Pfam" id="PF01425"/>
    </source>
</evidence>
<dbReference type="Proteomes" id="UP000284706">
    <property type="component" value="Unassembled WGS sequence"/>
</dbReference>
<accession>A0A409XYR3</accession>
<dbReference type="InterPro" id="IPR020556">
    <property type="entry name" value="Amidase_CS"/>
</dbReference>
<dbReference type="PANTHER" id="PTHR46072:SF2">
    <property type="entry name" value="AMIDASE (EUROFUNG)"/>
    <property type="match status" value="1"/>
</dbReference>
<dbReference type="InterPro" id="IPR036928">
    <property type="entry name" value="AS_sf"/>
</dbReference>
<evidence type="ECO:0000313" key="9">
    <source>
        <dbReference type="Proteomes" id="UP000284706"/>
    </source>
</evidence>
<keyword evidence="9" id="KW-1185">Reference proteome</keyword>
<dbReference type="SUPFAM" id="SSF75304">
    <property type="entry name" value="Amidase signature (AS) enzymes"/>
    <property type="match status" value="1"/>
</dbReference>
<reference evidence="8 9" key="1">
    <citation type="journal article" date="2018" name="Evol. Lett.">
        <title>Horizontal gene cluster transfer increased hallucinogenic mushroom diversity.</title>
        <authorList>
            <person name="Reynolds H.T."/>
            <person name="Vijayakumar V."/>
            <person name="Gluck-Thaler E."/>
            <person name="Korotkin H.B."/>
            <person name="Matheny P.B."/>
            <person name="Slot J.C."/>
        </authorList>
    </citation>
    <scope>NUCLEOTIDE SEQUENCE [LARGE SCALE GENOMIC DNA]</scope>
    <source>
        <strain evidence="8 9">SRW20</strain>
    </source>
</reference>
<dbReference type="GO" id="GO:0004040">
    <property type="term" value="F:amidase activity"/>
    <property type="evidence" value="ECO:0007669"/>
    <property type="project" value="UniProtKB-EC"/>
</dbReference>
<dbReference type="PIRSF" id="PIRSF001221">
    <property type="entry name" value="Amidase_fungi"/>
    <property type="match status" value="1"/>
</dbReference>
<comment type="catalytic activity">
    <reaction evidence="1">
        <text>a monocarboxylic acid amide + H2O = a monocarboxylate + NH4(+)</text>
        <dbReference type="Rhea" id="RHEA:12020"/>
        <dbReference type="ChEBI" id="CHEBI:15377"/>
        <dbReference type="ChEBI" id="CHEBI:28938"/>
        <dbReference type="ChEBI" id="CHEBI:35757"/>
        <dbReference type="ChEBI" id="CHEBI:83628"/>
        <dbReference type="EC" id="3.5.1.4"/>
    </reaction>
</comment>
<gene>
    <name evidence="8" type="ORF">CVT26_016141</name>
</gene>
<evidence type="ECO:0000256" key="2">
    <source>
        <dbReference type="ARBA" id="ARBA00009199"/>
    </source>
</evidence>
<dbReference type="EMBL" id="NHYE01001406">
    <property type="protein sequence ID" value="PPQ95918.1"/>
    <property type="molecule type" value="Genomic_DNA"/>
</dbReference>
<evidence type="ECO:0000256" key="1">
    <source>
        <dbReference type="ARBA" id="ARBA00001311"/>
    </source>
</evidence>
<evidence type="ECO:0000256" key="4">
    <source>
        <dbReference type="ARBA" id="ARBA00022801"/>
    </source>
</evidence>
<proteinExistence type="inferred from homology"/>
<dbReference type="Gene3D" id="3.90.1300.10">
    <property type="entry name" value="Amidase signature (AS) domain"/>
    <property type="match status" value="1"/>
</dbReference>
<comment type="similarity">
    <text evidence="2">Belongs to the amidase family.</text>
</comment>
<protein>
    <recommendedName>
        <fullName evidence="3">amidase</fullName>
        <ecNumber evidence="3">3.5.1.4</ecNumber>
    </recommendedName>
</protein>
<dbReference type="OrthoDB" id="6428749at2759"/>